<accession>W9VT03</accession>
<sequence>MGQAVNQTLREEMQRDSRLFLAGEGVDVEIVDLRTLTPLDTETIVAPNRARRSRPIRYTSDRCPLVGVRRK</sequence>
<dbReference type="EMBL" id="AONC01000067">
    <property type="protein sequence ID" value="EXJ13505.1"/>
    <property type="molecule type" value="Genomic_DNA"/>
</dbReference>
<dbReference type="InterPro" id="IPR009014">
    <property type="entry name" value="Transketo_C/PFOR_II"/>
</dbReference>
<keyword evidence="2" id="KW-1185">Reference proteome</keyword>
<dbReference type="Gene3D" id="3.40.50.920">
    <property type="match status" value="1"/>
</dbReference>
<reference evidence="1 2" key="1">
    <citation type="submission" date="2012-11" db="EMBL/GenBank/DDBJ databases">
        <title>Genome assembly of Thiorhodococcus sp. AK35.</title>
        <authorList>
            <person name="Nupur N."/>
            <person name="Khatri I."/>
            <person name="Subramanian S."/>
            <person name="Pinnaka A."/>
        </authorList>
    </citation>
    <scope>NUCLEOTIDE SEQUENCE [LARGE SCALE GENOMIC DNA]</scope>
    <source>
        <strain evidence="1 2">AK35</strain>
    </source>
</reference>
<dbReference type="SUPFAM" id="SSF52922">
    <property type="entry name" value="TK C-terminal domain-like"/>
    <property type="match status" value="1"/>
</dbReference>
<organism evidence="1 2">
    <name type="scientific">Imhoffiella purpurea</name>
    <dbReference type="NCBI Taxonomy" id="1249627"/>
    <lineage>
        <taxon>Bacteria</taxon>
        <taxon>Pseudomonadati</taxon>
        <taxon>Pseudomonadota</taxon>
        <taxon>Gammaproteobacteria</taxon>
        <taxon>Chromatiales</taxon>
        <taxon>Chromatiaceae</taxon>
        <taxon>Imhoffiella</taxon>
    </lineage>
</organism>
<proteinExistence type="predicted"/>
<comment type="caution">
    <text evidence="1">The sequence shown here is derived from an EMBL/GenBank/DDBJ whole genome shotgun (WGS) entry which is preliminary data.</text>
</comment>
<protein>
    <submittedName>
        <fullName evidence="1">Uncharacterized protein</fullName>
    </submittedName>
</protein>
<evidence type="ECO:0000313" key="1">
    <source>
        <dbReference type="EMBL" id="EXJ13505.1"/>
    </source>
</evidence>
<name>W9VT03_9GAMM</name>
<dbReference type="STRING" id="1249627.D779_3670"/>
<dbReference type="Proteomes" id="UP000019460">
    <property type="component" value="Unassembled WGS sequence"/>
</dbReference>
<gene>
    <name evidence="1" type="ORF">D779_3670</name>
</gene>
<evidence type="ECO:0000313" key="2">
    <source>
        <dbReference type="Proteomes" id="UP000019460"/>
    </source>
</evidence>
<dbReference type="AlphaFoldDB" id="W9VT03"/>